<sequence length="41" mass="4261">MLCTINKGIKKQTTLSGCGLLCGLIRSGGANLLALLVVCRQ</sequence>
<accession>A0A060R8R3</accession>
<evidence type="ECO:0000313" key="2">
    <source>
        <dbReference type="Proteomes" id="UP000027616"/>
    </source>
</evidence>
<dbReference type="AlphaFoldDB" id="A0A060R8R3"/>
<dbReference type="HOGENOM" id="CLU_3272945_0_0_10"/>
<reference evidence="1 2" key="1">
    <citation type="journal article" date="2015" name="Genome Announc.">
        <title>Complete Genome Sequence of the Novel Leech Symbiont Mucinivorans hirudinis M3T.</title>
        <authorList>
            <person name="Nelson M.C."/>
            <person name="Bomar L."/>
            <person name="Graf J."/>
        </authorList>
    </citation>
    <scope>NUCLEOTIDE SEQUENCE [LARGE SCALE GENOMIC DNA]</scope>
    <source>
        <strain evidence="2">M3</strain>
    </source>
</reference>
<keyword evidence="2" id="KW-1185">Reference proteome</keyword>
<name>A0A060R8R3_9BACT</name>
<dbReference type="Proteomes" id="UP000027616">
    <property type="component" value="Chromosome I"/>
</dbReference>
<dbReference type="EMBL" id="HG934468">
    <property type="protein sequence ID" value="CDN31877.1"/>
    <property type="molecule type" value="Genomic_DNA"/>
</dbReference>
<evidence type="ECO:0000313" key="1">
    <source>
        <dbReference type="EMBL" id="CDN31877.1"/>
    </source>
</evidence>
<gene>
    <name evidence="1" type="ORF">BN938_1797</name>
</gene>
<dbReference type="KEGG" id="rbc:BN938_1797"/>
<organism evidence="1 2">
    <name type="scientific">Mucinivorans hirudinis</name>
    <dbReference type="NCBI Taxonomy" id="1433126"/>
    <lineage>
        <taxon>Bacteria</taxon>
        <taxon>Pseudomonadati</taxon>
        <taxon>Bacteroidota</taxon>
        <taxon>Bacteroidia</taxon>
        <taxon>Bacteroidales</taxon>
        <taxon>Rikenellaceae</taxon>
        <taxon>Mucinivorans</taxon>
    </lineage>
</organism>
<proteinExistence type="predicted"/>
<protein>
    <submittedName>
        <fullName evidence="1">Uncharacterized protein</fullName>
    </submittedName>
</protein>